<feature type="compositionally biased region" description="Basic and acidic residues" evidence="1">
    <location>
        <begin position="37"/>
        <end position="63"/>
    </location>
</feature>
<dbReference type="AlphaFoldDB" id="F4WLA3"/>
<protein>
    <submittedName>
        <fullName evidence="2">Uncharacterized protein</fullName>
    </submittedName>
</protein>
<accession>F4WLA3</accession>
<evidence type="ECO:0000313" key="2">
    <source>
        <dbReference type="EMBL" id="EGI65066.1"/>
    </source>
</evidence>
<proteinExistence type="predicted"/>
<evidence type="ECO:0000313" key="3">
    <source>
        <dbReference type="Proteomes" id="UP000007755"/>
    </source>
</evidence>
<keyword evidence="3" id="KW-1185">Reference proteome</keyword>
<gene>
    <name evidence="2" type="ORF">G5I_06527</name>
</gene>
<organism evidence="3">
    <name type="scientific">Acromyrmex echinatior</name>
    <name type="common">Panamanian leafcutter ant</name>
    <name type="synonym">Acromyrmex octospinosus echinatior</name>
    <dbReference type="NCBI Taxonomy" id="103372"/>
    <lineage>
        <taxon>Eukaryota</taxon>
        <taxon>Metazoa</taxon>
        <taxon>Ecdysozoa</taxon>
        <taxon>Arthropoda</taxon>
        <taxon>Hexapoda</taxon>
        <taxon>Insecta</taxon>
        <taxon>Pterygota</taxon>
        <taxon>Neoptera</taxon>
        <taxon>Endopterygota</taxon>
        <taxon>Hymenoptera</taxon>
        <taxon>Apocrita</taxon>
        <taxon>Aculeata</taxon>
        <taxon>Formicoidea</taxon>
        <taxon>Formicidae</taxon>
        <taxon>Myrmicinae</taxon>
        <taxon>Acromyrmex</taxon>
    </lineage>
</organism>
<sequence>MASALRRPIAAAVSARAAAVKRSAAAAECNRRVNVVKRSEKGAVETRRGEEHGRGNRRRNQDD</sequence>
<dbReference type="Proteomes" id="UP000007755">
    <property type="component" value="Unassembled WGS sequence"/>
</dbReference>
<evidence type="ECO:0000256" key="1">
    <source>
        <dbReference type="SAM" id="MobiDB-lite"/>
    </source>
</evidence>
<dbReference type="InParanoid" id="F4WLA3"/>
<reference evidence="2" key="1">
    <citation type="submission" date="2011-02" db="EMBL/GenBank/DDBJ databases">
        <title>The genome of the leaf-cutting ant Acromyrmex echinatior suggests key adaptations to social evolution and fungus farming.</title>
        <authorList>
            <person name="Nygaard S."/>
            <person name="Zhang G."/>
        </authorList>
    </citation>
    <scope>NUCLEOTIDE SEQUENCE</scope>
</reference>
<dbReference type="EMBL" id="GL888207">
    <property type="protein sequence ID" value="EGI65066.1"/>
    <property type="molecule type" value="Genomic_DNA"/>
</dbReference>
<feature type="region of interest" description="Disordered" evidence="1">
    <location>
        <begin position="36"/>
        <end position="63"/>
    </location>
</feature>
<name>F4WLA3_ACREC</name>